<feature type="domain" description="GH16" evidence="3">
    <location>
        <begin position="59"/>
        <end position="440"/>
    </location>
</feature>
<reference evidence="4 5" key="1">
    <citation type="journal article" date="2024" name="J. Plant Pathol.">
        <title>Sequence and assembly of the genome of Seiridium unicorne, isolate CBS 538.82, causal agent of cypress canker disease.</title>
        <authorList>
            <person name="Scali E."/>
            <person name="Rocca G.D."/>
            <person name="Danti R."/>
            <person name="Garbelotto M."/>
            <person name="Barberini S."/>
            <person name="Baroncelli R."/>
            <person name="Emiliani G."/>
        </authorList>
    </citation>
    <scope>NUCLEOTIDE SEQUENCE [LARGE SCALE GENOMIC DNA]</scope>
    <source>
        <strain evidence="4 5">BM-138-508</strain>
    </source>
</reference>
<evidence type="ECO:0000313" key="4">
    <source>
        <dbReference type="EMBL" id="KAK9414463.1"/>
    </source>
</evidence>
<comment type="caution">
    <text evidence="4">The sequence shown here is derived from an EMBL/GenBank/DDBJ whole genome shotgun (WGS) entry which is preliminary data.</text>
</comment>
<accession>A0ABR2UIY3</accession>
<sequence>MQEIGHRPRKQRKFKSARLVGPYEKPWLEKREPRKIWDKIIFFALSLVGLGIAAYIIYTGWTSVDNPDYCLIFSDDFSEGLNVNDWSYEQQVGGFGAESFDWTTTDSKNVYTDASGLHIVPTLTTDVTDITEAQLQNGYTLNLTALGTCTSTSQDACVITSNSTKGTIINPVRSARVNTKGRHSIRYGKVEVVAKLPKGDWIWPAIFTGSALNVPALETWFPTPDNSPSMFKEAIANSRMMPENSTYGEWPRSGEIDIMESRGNDLSYKQGGRNEVSGTLHWGPDSSMDAYWRTSSSRQMKHGDYSDGFHTYGLEWSENYLYTYVDNRLVQSLYVPFGASYGSMYERGGYTTQNPWVESTSSTKNAPFDQSFYLILNVAVGSTSNYFPDGIGSKPWSDTNSTIAMQQFWAAKNDWLPTWGDGDARGMAVSSVKMWRRGACGAS</sequence>
<evidence type="ECO:0000313" key="5">
    <source>
        <dbReference type="Proteomes" id="UP001408356"/>
    </source>
</evidence>
<dbReference type="Gene3D" id="2.60.120.200">
    <property type="match status" value="1"/>
</dbReference>
<dbReference type="PANTHER" id="PTHR10963:SF55">
    <property type="entry name" value="GLYCOSIDE HYDROLASE FAMILY 16 PROTEIN"/>
    <property type="match status" value="1"/>
</dbReference>
<organism evidence="4 5">
    <name type="scientific">Seiridium unicorne</name>
    <dbReference type="NCBI Taxonomy" id="138068"/>
    <lineage>
        <taxon>Eukaryota</taxon>
        <taxon>Fungi</taxon>
        <taxon>Dikarya</taxon>
        <taxon>Ascomycota</taxon>
        <taxon>Pezizomycotina</taxon>
        <taxon>Sordariomycetes</taxon>
        <taxon>Xylariomycetidae</taxon>
        <taxon>Amphisphaeriales</taxon>
        <taxon>Sporocadaceae</taxon>
        <taxon>Seiridium</taxon>
    </lineage>
</organism>
<dbReference type="Proteomes" id="UP001408356">
    <property type="component" value="Unassembled WGS sequence"/>
</dbReference>
<protein>
    <submittedName>
        <fullName evidence="4">GH16 domain-containing protein</fullName>
    </submittedName>
</protein>
<keyword evidence="2" id="KW-1133">Transmembrane helix</keyword>
<dbReference type="PROSITE" id="PS51762">
    <property type="entry name" value="GH16_2"/>
    <property type="match status" value="1"/>
</dbReference>
<feature type="transmembrane region" description="Helical" evidence="2">
    <location>
        <begin position="40"/>
        <end position="61"/>
    </location>
</feature>
<evidence type="ECO:0000256" key="1">
    <source>
        <dbReference type="ARBA" id="ARBA00006865"/>
    </source>
</evidence>
<dbReference type="SUPFAM" id="SSF49899">
    <property type="entry name" value="Concanavalin A-like lectins/glucanases"/>
    <property type="match status" value="1"/>
</dbReference>
<gene>
    <name evidence="4" type="ORF">SUNI508_11173</name>
</gene>
<keyword evidence="5" id="KW-1185">Reference proteome</keyword>
<keyword evidence="2" id="KW-0812">Transmembrane</keyword>
<dbReference type="InterPro" id="IPR013320">
    <property type="entry name" value="ConA-like_dom_sf"/>
</dbReference>
<evidence type="ECO:0000259" key="3">
    <source>
        <dbReference type="PROSITE" id="PS51762"/>
    </source>
</evidence>
<dbReference type="PANTHER" id="PTHR10963">
    <property type="entry name" value="GLYCOSYL HYDROLASE-RELATED"/>
    <property type="match status" value="1"/>
</dbReference>
<keyword evidence="2" id="KW-0472">Membrane</keyword>
<evidence type="ECO:0000256" key="2">
    <source>
        <dbReference type="SAM" id="Phobius"/>
    </source>
</evidence>
<dbReference type="EMBL" id="JARVKF010000426">
    <property type="protein sequence ID" value="KAK9414463.1"/>
    <property type="molecule type" value="Genomic_DNA"/>
</dbReference>
<dbReference type="InterPro" id="IPR000757">
    <property type="entry name" value="Beta-glucanase-like"/>
</dbReference>
<dbReference type="Pfam" id="PF00722">
    <property type="entry name" value="Glyco_hydro_16"/>
    <property type="match status" value="1"/>
</dbReference>
<proteinExistence type="inferred from homology"/>
<name>A0ABR2UIY3_9PEZI</name>
<comment type="similarity">
    <text evidence="1">Belongs to the glycosyl hydrolase 16 family.</text>
</comment>
<dbReference type="InterPro" id="IPR050546">
    <property type="entry name" value="Glycosyl_Hydrlase_16"/>
</dbReference>